<name>A0A914QEJ0_9BILA</name>
<sequence>MINNSQPSRTSINQLQPKKRARVKMLHPAAAATSSAGITEKPPTKKYKPRKTSTPAAATDYSHSSSEPPQSAPLTKNEKSGTPTRVVDFPGNRKKREISREFPGNFLGNFPMISRKRNFGNFAFFT</sequence>
<feature type="compositionally biased region" description="Polar residues" evidence="1">
    <location>
        <begin position="1"/>
        <end position="16"/>
    </location>
</feature>
<dbReference type="WBParaSite" id="PDA_v2.g29747.t1">
    <property type="protein sequence ID" value="PDA_v2.g29747.t1"/>
    <property type="gene ID" value="PDA_v2.g29747"/>
</dbReference>
<protein>
    <submittedName>
        <fullName evidence="3">Uncharacterized protein</fullName>
    </submittedName>
</protein>
<proteinExistence type="predicted"/>
<dbReference type="Proteomes" id="UP000887578">
    <property type="component" value="Unplaced"/>
</dbReference>
<evidence type="ECO:0000313" key="3">
    <source>
        <dbReference type="WBParaSite" id="PDA_v2.g29747.t1"/>
    </source>
</evidence>
<feature type="compositionally biased region" description="Polar residues" evidence="1">
    <location>
        <begin position="61"/>
        <end position="74"/>
    </location>
</feature>
<feature type="region of interest" description="Disordered" evidence="1">
    <location>
        <begin position="1"/>
        <end position="96"/>
    </location>
</feature>
<evidence type="ECO:0000313" key="2">
    <source>
        <dbReference type="Proteomes" id="UP000887578"/>
    </source>
</evidence>
<organism evidence="2 3">
    <name type="scientific">Panagrolaimus davidi</name>
    <dbReference type="NCBI Taxonomy" id="227884"/>
    <lineage>
        <taxon>Eukaryota</taxon>
        <taxon>Metazoa</taxon>
        <taxon>Ecdysozoa</taxon>
        <taxon>Nematoda</taxon>
        <taxon>Chromadorea</taxon>
        <taxon>Rhabditida</taxon>
        <taxon>Tylenchina</taxon>
        <taxon>Panagrolaimomorpha</taxon>
        <taxon>Panagrolaimoidea</taxon>
        <taxon>Panagrolaimidae</taxon>
        <taxon>Panagrolaimus</taxon>
    </lineage>
</organism>
<evidence type="ECO:0000256" key="1">
    <source>
        <dbReference type="SAM" id="MobiDB-lite"/>
    </source>
</evidence>
<dbReference type="AlphaFoldDB" id="A0A914QEJ0"/>
<accession>A0A914QEJ0</accession>
<keyword evidence="2" id="KW-1185">Reference proteome</keyword>
<reference evidence="3" key="1">
    <citation type="submission" date="2022-11" db="UniProtKB">
        <authorList>
            <consortium name="WormBaseParasite"/>
        </authorList>
    </citation>
    <scope>IDENTIFICATION</scope>
</reference>